<name>A0A917LF14_9NOCA</name>
<gene>
    <name evidence="2" type="ORF">GCM10007304_34300</name>
</gene>
<protein>
    <recommendedName>
        <fullName evidence="4">Lipoprotein</fullName>
    </recommendedName>
</protein>
<feature type="signal peptide" evidence="1">
    <location>
        <begin position="1"/>
        <end position="27"/>
    </location>
</feature>
<sequence length="144" mass="14359">MRTTFISALAVSTALLLAGCGSSDDSAAAPSGQNADVCTQFAASYNSLAALAKGPTDADVDKWTAAKEAEIANFKTQSGTATGDVKGTLTTLVGALPADTLALSEPDSESGQAYVDNANAVASSCAADGTTITLDEFALPKFTG</sequence>
<organism evidence="2 3">
    <name type="scientific">Rhodococcoides trifolii</name>
    <dbReference type="NCBI Taxonomy" id="908250"/>
    <lineage>
        <taxon>Bacteria</taxon>
        <taxon>Bacillati</taxon>
        <taxon>Actinomycetota</taxon>
        <taxon>Actinomycetes</taxon>
        <taxon>Mycobacteriales</taxon>
        <taxon>Nocardiaceae</taxon>
        <taxon>Rhodococcoides</taxon>
    </lineage>
</organism>
<accession>A0A917LF14</accession>
<evidence type="ECO:0000313" key="2">
    <source>
        <dbReference type="EMBL" id="GGG17267.1"/>
    </source>
</evidence>
<keyword evidence="1" id="KW-0732">Signal</keyword>
<dbReference type="EMBL" id="BMCU01000003">
    <property type="protein sequence ID" value="GGG17267.1"/>
    <property type="molecule type" value="Genomic_DNA"/>
</dbReference>
<evidence type="ECO:0000313" key="3">
    <source>
        <dbReference type="Proteomes" id="UP000654257"/>
    </source>
</evidence>
<keyword evidence="3" id="KW-1185">Reference proteome</keyword>
<evidence type="ECO:0000256" key="1">
    <source>
        <dbReference type="SAM" id="SignalP"/>
    </source>
</evidence>
<dbReference type="Proteomes" id="UP000654257">
    <property type="component" value="Unassembled WGS sequence"/>
</dbReference>
<dbReference type="RefSeq" id="WP_188546020.1">
    <property type="nucleotide sequence ID" value="NZ_BMCU01000003.1"/>
</dbReference>
<reference evidence="2" key="1">
    <citation type="journal article" date="2014" name="Int. J. Syst. Evol. Microbiol.">
        <title>Complete genome sequence of Corynebacterium casei LMG S-19264T (=DSM 44701T), isolated from a smear-ripened cheese.</title>
        <authorList>
            <consortium name="US DOE Joint Genome Institute (JGI-PGF)"/>
            <person name="Walter F."/>
            <person name="Albersmeier A."/>
            <person name="Kalinowski J."/>
            <person name="Ruckert C."/>
        </authorList>
    </citation>
    <scope>NUCLEOTIDE SEQUENCE</scope>
    <source>
        <strain evidence="2">CCM 7905</strain>
    </source>
</reference>
<proteinExistence type="predicted"/>
<dbReference type="AlphaFoldDB" id="A0A917LF14"/>
<feature type="chain" id="PRO_5039567046" description="Lipoprotein" evidence="1">
    <location>
        <begin position="28"/>
        <end position="144"/>
    </location>
</feature>
<reference evidence="2" key="2">
    <citation type="submission" date="2020-09" db="EMBL/GenBank/DDBJ databases">
        <authorList>
            <person name="Sun Q."/>
            <person name="Sedlacek I."/>
        </authorList>
    </citation>
    <scope>NUCLEOTIDE SEQUENCE</scope>
    <source>
        <strain evidence="2">CCM 7905</strain>
    </source>
</reference>
<evidence type="ECO:0008006" key="4">
    <source>
        <dbReference type="Google" id="ProtNLM"/>
    </source>
</evidence>
<comment type="caution">
    <text evidence="2">The sequence shown here is derived from an EMBL/GenBank/DDBJ whole genome shotgun (WGS) entry which is preliminary data.</text>
</comment>
<dbReference type="PROSITE" id="PS51257">
    <property type="entry name" value="PROKAR_LIPOPROTEIN"/>
    <property type="match status" value="1"/>
</dbReference>